<protein>
    <submittedName>
        <fullName evidence="1">Uncharacterized protein</fullName>
    </submittedName>
</protein>
<proteinExistence type="predicted"/>
<organism evidence="1 2">
    <name type="scientific">Pistacia integerrima</name>
    <dbReference type="NCBI Taxonomy" id="434235"/>
    <lineage>
        <taxon>Eukaryota</taxon>
        <taxon>Viridiplantae</taxon>
        <taxon>Streptophyta</taxon>
        <taxon>Embryophyta</taxon>
        <taxon>Tracheophyta</taxon>
        <taxon>Spermatophyta</taxon>
        <taxon>Magnoliopsida</taxon>
        <taxon>eudicotyledons</taxon>
        <taxon>Gunneridae</taxon>
        <taxon>Pentapetalae</taxon>
        <taxon>rosids</taxon>
        <taxon>malvids</taxon>
        <taxon>Sapindales</taxon>
        <taxon>Anacardiaceae</taxon>
        <taxon>Pistacia</taxon>
    </lineage>
</organism>
<name>A0ACC0XTS9_9ROSI</name>
<reference evidence="2" key="1">
    <citation type="journal article" date="2023" name="G3 (Bethesda)">
        <title>Genome assembly and association tests identify interacting loci associated with vigor, precocity, and sex in interspecific pistachio rootstocks.</title>
        <authorList>
            <person name="Palmer W."/>
            <person name="Jacygrad E."/>
            <person name="Sagayaradj S."/>
            <person name="Cavanaugh K."/>
            <person name="Han R."/>
            <person name="Bertier L."/>
            <person name="Beede B."/>
            <person name="Kafkas S."/>
            <person name="Golino D."/>
            <person name="Preece J."/>
            <person name="Michelmore R."/>
        </authorList>
    </citation>
    <scope>NUCLEOTIDE SEQUENCE [LARGE SCALE GENOMIC DNA]</scope>
</reference>
<evidence type="ECO:0000313" key="1">
    <source>
        <dbReference type="EMBL" id="KAJ0024599.1"/>
    </source>
</evidence>
<dbReference type="Proteomes" id="UP001163603">
    <property type="component" value="Chromosome 10"/>
</dbReference>
<accession>A0ACC0XTS9</accession>
<dbReference type="EMBL" id="CM047745">
    <property type="protein sequence ID" value="KAJ0024599.1"/>
    <property type="molecule type" value="Genomic_DNA"/>
</dbReference>
<comment type="caution">
    <text evidence="1">The sequence shown here is derived from an EMBL/GenBank/DDBJ whole genome shotgun (WGS) entry which is preliminary data.</text>
</comment>
<keyword evidence="2" id="KW-1185">Reference proteome</keyword>
<evidence type="ECO:0000313" key="2">
    <source>
        <dbReference type="Proteomes" id="UP001163603"/>
    </source>
</evidence>
<sequence>MLSIFFFIFLSHACSVKSKLPQNIFILAGQSNMAGRGGVINNTKTNTVSWDGIVPSQCQPNPSILRLNAKFTWVQAHEPLHADIDLDKTNGVGPGMSFANAILTKHRSFGVIGLVPCAIGGTNISEWRKGSFNYEQMVRRTRVALQSGGVIRALLWYQGEADTITLEDAESYKGRLEKFFTDLRSDLQDPMLPIIQVGLASGQGPFVDIVREAQLGSDLLNVQCVDAKGLPLEPDGLHLTTPSQVTEKNPLPTQIKMKMLVMDKGQFWTINEDEIVVLVATTHEGFVLGQACKLVACVYLIIYDRATWPVEEASVPANGAVTSHRSASPIPSILRLSAKLSWEVAHEPLHSDIDVGKTCGVGPGMAFANEVRLRANESRVGVVGLVPCAIGGTKISEWGKGTRLYSELVRRANVSASEGGIIRAILWYQGESDTVRKEDAEAYAGNMKNFIMDLRSDLNNPSLLIIQVAIASGEGKYVDTVRKAQQGINIPLVKCVDAKGLRLKDDHLHLTTISEVHLGIKLAHAYLTTLK</sequence>
<gene>
    <name evidence="1" type="ORF">Pint_08717</name>
</gene>